<reference evidence="3 4" key="1">
    <citation type="journal article" date="2016" name="Nat. Commun.">
        <title>Thousands of microbial genomes shed light on interconnected biogeochemical processes in an aquifer system.</title>
        <authorList>
            <person name="Anantharaman K."/>
            <person name="Brown C.T."/>
            <person name="Hug L.A."/>
            <person name="Sharon I."/>
            <person name="Castelle C.J."/>
            <person name="Probst A.J."/>
            <person name="Thomas B.C."/>
            <person name="Singh A."/>
            <person name="Wilkins M.J."/>
            <person name="Karaoz U."/>
            <person name="Brodie E.L."/>
            <person name="Williams K.H."/>
            <person name="Hubbard S.S."/>
            <person name="Banfield J.F."/>
        </authorList>
    </citation>
    <scope>NUCLEOTIDE SEQUENCE [LARGE SCALE GENOMIC DNA]</scope>
</reference>
<dbReference type="STRING" id="1798374.A2Z33_05040"/>
<dbReference type="EMBL" id="MFJD01000008">
    <property type="protein sequence ID" value="OGG02399.1"/>
    <property type="molecule type" value="Genomic_DNA"/>
</dbReference>
<evidence type="ECO:0000313" key="3">
    <source>
        <dbReference type="EMBL" id="OGG02399.1"/>
    </source>
</evidence>
<evidence type="ECO:0000313" key="4">
    <source>
        <dbReference type="Proteomes" id="UP000178448"/>
    </source>
</evidence>
<dbReference type="CDD" id="cd20736">
    <property type="entry name" value="PoNe_Nuclease"/>
    <property type="match status" value="1"/>
</dbReference>
<dbReference type="GO" id="GO:0003676">
    <property type="term" value="F:nucleic acid binding"/>
    <property type="evidence" value="ECO:0007669"/>
    <property type="project" value="InterPro"/>
</dbReference>
<dbReference type="PANTHER" id="PTHR34039:SF1">
    <property type="entry name" value="UPF0102 PROTEIN YRAN"/>
    <property type="match status" value="1"/>
</dbReference>
<organism evidence="3 4">
    <name type="scientific">Candidatus Gottesmanbacteria bacterium RBG_16_52_11</name>
    <dbReference type="NCBI Taxonomy" id="1798374"/>
    <lineage>
        <taxon>Bacteria</taxon>
        <taxon>Candidatus Gottesmaniibacteriota</taxon>
    </lineage>
</organism>
<name>A0A1F5YQD9_9BACT</name>
<dbReference type="InterPro" id="IPR011335">
    <property type="entry name" value="Restrct_endonuc-II-like"/>
</dbReference>
<accession>A0A1F5YQD9</accession>
<dbReference type="Proteomes" id="UP000178448">
    <property type="component" value="Unassembled WGS sequence"/>
</dbReference>
<proteinExistence type="inferred from homology"/>
<protein>
    <recommendedName>
        <fullName evidence="2">UPF0102 protein A2Z33_05040</fullName>
    </recommendedName>
</protein>
<comment type="similarity">
    <text evidence="1 2">Belongs to the UPF0102 family.</text>
</comment>
<evidence type="ECO:0000256" key="2">
    <source>
        <dbReference type="HAMAP-Rule" id="MF_00048"/>
    </source>
</evidence>
<evidence type="ECO:0000256" key="1">
    <source>
        <dbReference type="ARBA" id="ARBA00006738"/>
    </source>
</evidence>
<sequence>MFGKTPRQVLGNNGEDLAASYLTKNGYRILTRNFRTRFGELDIVCLKAGTVVYVEVKTRIGRLFGTPEEAITTRKIRRILTAANIFQSAHPELPESIRLDCVSVEFDPSSGKLARLEHIENITQ</sequence>
<dbReference type="InterPro" id="IPR011856">
    <property type="entry name" value="tRNA_endonuc-like_dom_sf"/>
</dbReference>
<dbReference type="SUPFAM" id="SSF52980">
    <property type="entry name" value="Restriction endonuclease-like"/>
    <property type="match status" value="1"/>
</dbReference>
<gene>
    <name evidence="3" type="ORF">A2Z33_05040</name>
</gene>
<dbReference type="NCBIfam" id="NF009154">
    <property type="entry name" value="PRK12497.3-3"/>
    <property type="match status" value="1"/>
</dbReference>
<dbReference type="PANTHER" id="PTHR34039">
    <property type="entry name" value="UPF0102 PROTEIN YRAN"/>
    <property type="match status" value="1"/>
</dbReference>
<dbReference type="Pfam" id="PF02021">
    <property type="entry name" value="UPF0102"/>
    <property type="match status" value="1"/>
</dbReference>
<comment type="caution">
    <text evidence="3">The sequence shown here is derived from an EMBL/GenBank/DDBJ whole genome shotgun (WGS) entry which is preliminary data.</text>
</comment>
<dbReference type="Gene3D" id="3.40.1350.10">
    <property type="match status" value="1"/>
</dbReference>
<dbReference type="HAMAP" id="MF_00048">
    <property type="entry name" value="UPF0102"/>
    <property type="match status" value="1"/>
</dbReference>
<dbReference type="InterPro" id="IPR003509">
    <property type="entry name" value="UPF0102_YraN-like"/>
</dbReference>
<dbReference type="NCBIfam" id="NF009150">
    <property type="entry name" value="PRK12497.1-3"/>
    <property type="match status" value="1"/>
</dbReference>
<dbReference type="AlphaFoldDB" id="A0A1F5YQD9"/>